<sequence>MGTGLVVLAVGVLLCFFGIRSVNLALLASGFGLGYFVADATGASTGTALLVAAGVAVVLWLVVSLVFRFATFVVGLAAGAVIGAKLWSALGSSGTSVVLGGVLVLSVAIASATLAEKYHRRALLWLTVLAGASLTLSGLALLWPSVFGLLRHPDEGAEQVVMAVAWVALAAAGWVVQRRLFRKQLGLPPRAPAAAAA</sequence>
<proteinExistence type="predicted"/>
<organism evidence="2 3">
    <name type="scientific">Cellulomonas septica</name>
    <dbReference type="NCBI Taxonomy" id="285080"/>
    <lineage>
        <taxon>Bacteria</taxon>
        <taxon>Bacillati</taxon>
        <taxon>Actinomycetota</taxon>
        <taxon>Actinomycetes</taxon>
        <taxon>Micrococcales</taxon>
        <taxon>Cellulomonadaceae</taxon>
        <taxon>Cellulomonas</taxon>
    </lineage>
</organism>
<comment type="caution">
    <text evidence="2">The sequence shown here is derived from an EMBL/GenBank/DDBJ whole genome shotgun (WGS) entry which is preliminary data.</text>
</comment>
<dbReference type="Proteomes" id="UP000777774">
    <property type="component" value="Unassembled WGS sequence"/>
</dbReference>
<keyword evidence="1" id="KW-0812">Transmembrane</keyword>
<feature type="transmembrane region" description="Helical" evidence="1">
    <location>
        <begin position="40"/>
        <end position="62"/>
    </location>
</feature>
<keyword evidence="1" id="KW-0472">Membrane</keyword>
<feature type="transmembrane region" description="Helical" evidence="1">
    <location>
        <begin position="69"/>
        <end position="90"/>
    </location>
</feature>
<accession>A0ABX1K0N2</accession>
<name>A0ABX1K0N2_9CELL</name>
<reference evidence="2 3" key="1">
    <citation type="submission" date="2020-04" db="EMBL/GenBank/DDBJ databases">
        <title>MicrobeNet Type strains.</title>
        <authorList>
            <person name="Nicholson A.C."/>
        </authorList>
    </citation>
    <scope>NUCLEOTIDE SEQUENCE [LARGE SCALE GENOMIC DNA]</scope>
    <source>
        <strain evidence="2 3">ATCC BAA-787</strain>
    </source>
</reference>
<feature type="transmembrane region" description="Helical" evidence="1">
    <location>
        <begin position="122"/>
        <end position="144"/>
    </location>
</feature>
<feature type="transmembrane region" description="Helical" evidence="1">
    <location>
        <begin position="156"/>
        <end position="176"/>
    </location>
</feature>
<dbReference type="EMBL" id="JAAXOY010000278">
    <property type="protein sequence ID" value="NKY40123.1"/>
    <property type="molecule type" value="Genomic_DNA"/>
</dbReference>
<evidence type="ECO:0000313" key="2">
    <source>
        <dbReference type="EMBL" id="NKY40123.1"/>
    </source>
</evidence>
<keyword evidence="1" id="KW-1133">Transmembrane helix</keyword>
<protein>
    <submittedName>
        <fullName evidence="2">DUF4203 domain-containing protein</fullName>
    </submittedName>
</protein>
<dbReference type="RefSeq" id="WP_168679116.1">
    <property type="nucleotide sequence ID" value="NZ_JAAXOY010000278.1"/>
</dbReference>
<keyword evidence="3" id="KW-1185">Reference proteome</keyword>
<feature type="transmembrane region" description="Helical" evidence="1">
    <location>
        <begin position="96"/>
        <end position="115"/>
    </location>
</feature>
<evidence type="ECO:0000313" key="3">
    <source>
        <dbReference type="Proteomes" id="UP000777774"/>
    </source>
</evidence>
<gene>
    <name evidence="2" type="ORF">HGA02_11440</name>
</gene>
<evidence type="ECO:0000256" key="1">
    <source>
        <dbReference type="SAM" id="Phobius"/>
    </source>
</evidence>